<dbReference type="AlphaFoldDB" id="A0A5C3M135"/>
<accession>A0A5C3M135</accession>
<protein>
    <submittedName>
        <fullName evidence="1">Uncharacterized protein</fullName>
    </submittedName>
</protein>
<reference evidence="1 2" key="1">
    <citation type="journal article" date="2019" name="Nat. Ecol. Evol.">
        <title>Megaphylogeny resolves global patterns of mushroom evolution.</title>
        <authorList>
            <person name="Varga T."/>
            <person name="Krizsan K."/>
            <person name="Foldi C."/>
            <person name="Dima B."/>
            <person name="Sanchez-Garcia M."/>
            <person name="Sanchez-Ramirez S."/>
            <person name="Szollosi G.J."/>
            <person name="Szarkandi J.G."/>
            <person name="Papp V."/>
            <person name="Albert L."/>
            <person name="Andreopoulos W."/>
            <person name="Angelini C."/>
            <person name="Antonin V."/>
            <person name="Barry K.W."/>
            <person name="Bougher N.L."/>
            <person name="Buchanan P."/>
            <person name="Buyck B."/>
            <person name="Bense V."/>
            <person name="Catcheside P."/>
            <person name="Chovatia M."/>
            <person name="Cooper J."/>
            <person name="Damon W."/>
            <person name="Desjardin D."/>
            <person name="Finy P."/>
            <person name="Geml J."/>
            <person name="Haridas S."/>
            <person name="Hughes K."/>
            <person name="Justo A."/>
            <person name="Karasinski D."/>
            <person name="Kautmanova I."/>
            <person name="Kiss B."/>
            <person name="Kocsube S."/>
            <person name="Kotiranta H."/>
            <person name="LaButti K.M."/>
            <person name="Lechner B.E."/>
            <person name="Liimatainen K."/>
            <person name="Lipzen A."/>
            <person name="Lukacs Z."/>
            <person name="Mihaltcheva S."/>
            <person name="Morgado L.N."/>
            <person name="Niskanen T."/>
            <person name="Noordeloos M.E."/>
            <person name="Ohm R.A."/>
            <person name="Ortiz-Santana B."/>
            <person name="Ovrebo C."/>
            <person name="Racz N."/>
            <person name="Riley R."/>
            <person name="Savchenko A."/>
            <person name="Shiryaev A."/>
            <person name="Soop K."/>
            <person name="Spirin V."/>
            <person name="Szebenyi C."/>
            <person name="Tomsovsky M."/>
            <person name="Tulloss R.E."/>
            <person name="Uehling J."/>
            <person name="Grigoriev I.V."/>
            <person name="Vagvolgyi C."/>
            <person name="Papp T."/>
            <person name="Martin F.M."/>
            <person name="Miettinen O."/>
            <person name="Hibbett D.S."/>
            <person name="Nagy L.G."/>
        </authorList>
    </citation>
    <scope>NUCLEOTIDE SEQUENCE [LARGE SCALE GENOMIC DNA]</scope>
    <source>
        <strain evidence="1 2">CBS 166.37</strain>
    </source>
</reference>
<sequence length="78" mass="9058">MRSISMSTSSQFSKAFKILKSDNMDILLVALYLILPRILAILKRTRNQNWDIRMFKERRTLCGIHPKPPNSTSVVLRP</sequence>
<dbReference type="Proteomes" id="UP000308652">
    <property type="component" value="Unassembled WGS sequence"/>
</dbReference>
<proteinExistence type="predicted"/>
<evidence type="ECO:0000313" key="1">
    <source>
        <dbReference type="EMBL" id="TFK38715.1"/>
    </source>
</evidence>
<evidence type="ECO:0000313" key="2">
    <source>
        <dbReference type="Proteomes" id="UP000308652"/>
    </source>
</evidence>
<name>A0A5C3M135_9AGAR</name>
<dbReference type="EMBL" id="ML213602">
    <property type="protein sequence ID" value="TFK38715.1"/>
    <property type="molecule type" value="Genomic_DNA"/>
</dbReference>
<keyword evidence="2" id="KW-1185">Reference proteome</keyword>
<organism evidence="1 2">
    <name type="scientific">Crucibulum laeve</name>
    <dbReference type="NCBI Taxonomy" id="68775"/>
    <lineage>
        <taxon>Eukaryota</taxon>
        <taxon>Fungi</taxon>
        <taxon>Dikarya</taxon>
        <taxon>Basidiomycota</taxon>
        <taxon>Agaricomycotina</taxon>
        <taxon>Agaricomycetes</taxon>
        <taxon>Agaricomycetidae</taxon>
        <taxon>Agaricales</taxon>
        <taxon>Agaricineae</taxon>
        <taxon>Nidulariaceae</taxon>
        <taxon>Crucibulum</taxon>
    </lineage>
</organism>
<gene>
    <name evidence="1" type="ORF">BDQ12DRAFT_683219</name>
</gene>